<sequence>MSKLEILQSDPNPASANNLAVTAGIEPTKLFCWRQMAISDEVFNRDFGSCPLRLLLISLSTWRDELFAKDSGMLPVRALLPRSTYLRETLLPRNGGMSPVSLFLARTSVFSLGRFPKVEGMRCKGGKIGDARCEVYCNDTVRTSHTAGDSIPAAEIQRCVAP</sequence>
<accession>A0A0E0ABC3</accession>
<dbReference type="Proteomes" id="UP000026961">
    <property type="component" value="Chromosome 6"/>
</dbReference>
<organism evidence="1">
    <name type="scientific">Oryza glumipatula</name>
    <dbReference type="NCBI Taxonomy" id="40148"/>
    <lineage>
        <taxon>Eukaryota</taxon>
        <taxon>Viridiplantae</taxon>
        <taxon>Streptophyta</taxon>
        <taxon>Embryophyta</taxon>
        <taxon>Tracheophyta</taxon>
        <taxon>Spermatophyta</taxon>
        <taxon>Magnoliopsida</taxon>
        <taxon>Liliopsida</taxon>
        <taxon>Poales</taxon>
        <taxon>Poaceae</taxon>
        <taxon>BOP clade</taxon>
        <taxon>Oryzoideae</taxon>
        <taxon>Oryzeae</taxon>
        <taxon>Oryzinae</taxon>
        <taxon>Oryza</taxon>
    </lineage>
</organism>
<protein>
    <submittedName>
        <fullName evidence="1">Uncharacterized protein</fullName>
    </submittedName>
</protein>
<name>A0A0E0ABC3_9ORYZ</name>
<evidence type="ECO:0000313" key="2">
    <source>
        <dbReference type="Proteomes" id="UP000026961"/>
    </source>
</evidence>
<dbReference type="HOGENOM" id="CLU_1743369_0_0_1"/>
<proteinExistence type="predicted"/>
<reference evidence="1" key="1">
    <citation type="submission" date="2015-04" db="UniProtKB">
        <authorList>
            <consortium name="EnsemblPlants"/>
        </authorList>
    </citation>
    <scope>IDENTIFICATION</scope>
</reference>
<dbReference type="eggNOG" id="ENOG502R3KF">
    <property type="taxonomic scope" value="Eukaryota"/>
</dbReference>
<dbReference type="Gramene" id="OGLUM06G20670.1">
    <property type="protein sequence ID" value="OGLUM06G20670.1"/>
    <property type="gene ID" value="OGLUM06G20670"/>
</dbReference>
<reference evidence="1" key="2">
    <citation type="submission" date="2018-05" db="EMBL/GenBank/DDBJ databases">
        <title>OgluRS3 (Oryza glumaepatula Reference Sequence Version 3).</title>
        <authorList>
            <person name="Zhang J."/>
            <person name="Kudrna D."/>
            <person name="Lee S."/>
            <person name="Talag J."/>
            <person name="Welchert J."/>
            <person name="Wing R.A."/>
        </authorList>
    </citation>
    <scope>NUCLEOTIDE SEQUENCE [LARGE SCALE GENOMIC DNA]</scope>
</reference>
<evidence type="ECO:0000313" key="1">
    <source>
        <dbReference type="EnsemblPlants" id="OGLUM06G20670.1"/>
    </source>
</evidence>
<dbReference type="EnsemblPlants" id="OGLUM06G20670.1">
    <property type="protein sequence ID" value="OGLUM06G20670.1"/>
    <property type="gene ID" value="OGLUM06G20670"/>
</dbReference>
<dbReference type="AlphaFoldDB" id="A0A0E0ABC3"/>
<keyword evidence="2" id="KW-1185">Reference proteome</keyword>